<dbReference type="Gene3D" id="3.40.33.10">
    <property type="entry name" value="CAP"/>
    <property type="match status" value="1"/>
</dbReference>
<reference evidence="9" key="1">
    <citation type="journal article" date="2014" name="PLoS ONE">
        <title>The genome and linkage map of the northern pike (Esox lucius): conserved synteny revealed between the salmonid sister group and the Neoteleostei.</title>
        <authorList>
            <person name="Rondeau E.B."/>
            <person name="Minkley D.R."/>
            <person name="Leong J.S."/>
            <person name="Messmer A.M."/>
            <person name="Jantzen J.R."/>
            <person name="von Schalburg K.R."/>
            <person name="Lemon C."/>
            <person name="Bird N.H."/>
            <person name="Koop B.F."/>
        </authorList>
    </citation>
    <scope>NUCLEOTIDE SEQUENCE</scope>
</reference>
<dbReference type="PRINTS" id="PR00837">
    <property type="entry name" value="V5TPXLIKE"/>
</dbReference>
<dbReference type="SMART" id="SM00198">
    <property type="entry name" value="SCP"/>
    <property type="match status" value="1"/>
</dbReference>
<dbReference type="Ensembl" id="ENSELUT00000010386.3">
    <property type="protein sequence ID" value="ENSELUP00000005603.1"/>
    <property type="gene ID" value="ENSELUG00000006594.3"/>
</dbReference>
<dbReference type="InterPro" id="IPR035940">
    <property type="entry name" value="CAP_sf"/>
</dbReference>
<dbReference type="AlphaFoldDB" id="A0A3P8XQR6"/>
<reference evidence="8" key="4">
    <citation type="submission" date="2025-09" db="UniProtKB">
        <authorList>
            <consortium name="Ensembl"/>
        </authorList>
    </citation>
    <scope>IDENTIFICATION</scope>
</reference>
<proteinExistence type="inferred from homology"/>
<organism evidence="8 9">
    <name type="scientific">Esox lucius</name>
    <name type="common">Northern pike</name>
    <dbReference type="NCBI Taxonomy" id="8010"/>
    <lineage>
        <taxon>Eukaryota</taxon>
        <taxon>Metazoa</taxon>
        <taxon>Chordata</taxon>
        <taxon>Craniata</taxon>
        <taxon>Vertebrata</taxon>
        <taxon>Euteleostomi</taxon>
        <taxon>Actinopterygii</taxon>
        <taxon>Neopterygii</taxon>
        <taxon>Teleostei</taxon>
        <taxon>Protacanthopterygii</taxon>
        <taxon>Esociformes</taxon>
        <taxon>Esocidae</taxon>
        <taxon>Esox</taxon>
    </lineage>
</organism>
<reference evidence="8" key="2">
    <citation type="submission" date="2020-02" db="EMBL/GenBank/DDBJ databases">
        <title>Esox lucius (northern pike) genome, fEsoLuc1, primary haplotype.</title>
        <authorList>
            <person name="Myers G."/>
            <person name="Karagic N."/>
            <person name="Meyer A."/>
            <person name="Pippel M."/>
            <person name="Reichard M."/>
            <person name="Winkler S."/>
            <person name="Tracey A."/>
            <person name="Sims Y."/>
            <person name="Howe K."/>
            <person name="Rhie A."/>
            <person name="Formenti G."/>
            <person name="Durbin R."/>
            <person name="Fedrigo O."/>
            <person name="Jarvis E.D."/>
        </authorList>
    </citation>
    <scope>NUCLEOTIDE SEQUENCE [LARGE SCALE GENOMIC DNA]</scope>
</reference>
<dbReference type="FunCoup" id="A0A3P8XQR6">
    <property type="interactions" value="3"/>
</dbReference>
<dbReference type="Bgee" id="ENSELUG00000006594">
    <property type="expression patterns" value="Expressed in bone element and 3 other cell types or tissues"/>
</dbReference>
<gene>
    <name evidence="8" type="primary">R3HDML</name>
</gene>
<name>A0A3P8XQR6_ESOLU</name>
<evidence type="ECO:0000256" key="4">
    <source>
        <dbReference type="ARBA" id="ARBA00022690"/>
    </source>
</evidence>
<keyword evidence="5" id="KW-0732">Signal</keyword>
<feature type="domain" description="SCP" evidence="7">
    <location>
        <begin position="92"/>
        <end position="236"/>
    </location>
</feature>
<dbReference type="GeneTree" id="ENSGT00940000161086"/>
<dbReference type="InterPro" id="IPR001283">
    <property type="entry name" value="CRISP-related"/>
</dbReference>
<dbReference type="InterPro" id="IPR014044">
    <property type="entry name" value="CAP_dom"/>
</dbReference>
<comment type="subcellular location">
    <subcellularLocation>
        <location evidence="1">Secreted</location>
    </subcellularLocation>
</comment>
<keyword evidence="6" id="KW-0325">Glycoprotein</keyword>
<dbReference type="RefSeq" id="XP_010873500.1">
    <property type="nucleotide sequence ID" value="XM_010875198.3"/>
</dbReference>
<evidence type="ECO:0000313" key="9">
    <source>
        <dbReference type="Proteomes" id="UP000265140"/>
    </source>
</evidence>
<evidence type="ECO:0000256" key="2">
    <source>
        <dbReference type="ARBA" id="ARBA00009923"/>
    </source>
</evidence>
<evidence type="ECO:0000256" key="3">
    <source>
        <dbReference type="ARBA" id="ARBA00022525"/>
    </source>
</evidence>
<evidence type="ECO:0000256" key="5">
    <source>
        <dbReference type="ARBA" id="ARBA00022729"/>
    </source>
</evidence>
<reference evidence="8" key="3">
    <citation type="submission" date="2025-08" db="UniProtKB">
        <authorList>
            <consortium name="Ensembl"/>
        </authorList>
    </citation>
    <scope>IDENTIFICATION</scope>
</reference>
<sequence length="275" mass="31186">MKKSTRTQCCHSPIQRGDMGSACAPLLFSAILWSMPYTGATAVPSLSKPNRTDLLHLSRPGFEADLDSDWTNLNITGIHAPRGRRRRGISYREMNSLLDYHNSVRSEVFPQAANMEIMVWDEKLAKSAESWASRCIWDHGPPQTMRYMGQNLSIHSGRYRSVIDLVRSWHDEKHYFSYPNRCSGSVCSHYTQMVWANTNRMGCAINKCPNMSVYGSSWRTAVFLVCNYSIKGNWVGEAPYRRGKPCSACPSKYGGVCNRNQCSYSDSKPKARKPY</sequence>
<dbReference type="KEGG" id="els:105013592"/>
<dbReference type="GO" id="GO:0005576">
    <property type="term" value="C:extracellular region"/>
    <property type="evidence" value="ECO:0007669"/>
    <property type="project" value="UniProtKB-SubCell"/>
</dbReference>
<comment type="similarity">
    <text evidence="2">Belongs to the CRISP family.</text>
</comment>
<evidence type="ECO:0000256" key="6">
    <source>
        <dbReference type="ARBA" id="ARBA00023180"/>
    </source>
</evidence>
<dbReference type="CTD" id="140902"/>
<protein>
    <recommendedName>
        <fullName evidence="7">SCP domain-containing protein</fullName>
    </recommendedName>
</protein>
<dbReference type="GO" id="GO:0030414">
    <property type="term" value="F:peptidase inhibitor activity"/>
    <property type="evidence" value="ECO:0007669"/>
    <property type="project" value="UniProtKB-KW"/>
</dbReference>
<evidence type="ECO:0000259" key="7">
    <source>
        <dbReference type="SMART" id="SM00198"/>
    </source>
</evidence>
<evidence type="ECO:0000256" key="1">
    <source>
        <dbReference type="ARBA" id="ARBA00004613"/>
    </source>
</evidence>
<dbReference type="FunFam" id="3.40.33.10:FF:000003">
    <property type="entry name" value="Peptidase inhibitor 15"/>
    <property type="match status" value="1"/>
</dbReference>
<dbReference type="SUPFAM" id="SSF55797">
    <property type="entry name" value="PR-1-like"/>
    <property type="match status" value="1"/>
</dbReference>
<keyword evidence="3" id="KW-0964">Secreted</keyword>
<dbReference type="STRING" id="8010.ENSELUP00000005603"/>
<accession>A0A3P8XQR6</accession>
<dbReference type="OMA" id="CNSNMCF"/>
<dbReference type="GeneID" id="105013592"/>
<dbReference type="Pfam" id="PF00188">
    <property type="entry name" value="CAP"/>
    <property type="match status" value="1"/>
</dbReference>
<dbReference type="InParanoid" id="A0A3P8XQR6"/>
<keyword evidence="4" id="KW-0646">Protease inhibitor</keyword>
<dbReference type="Proteomes" id="UP000265140">
    <property type="component" value="Chromosome 12"/>
</dbReference>
<dbReference type="OrthoDB" id="414826at2759"/>
<evidence type="ECO:0000313" key="8">
    <source>
        <dbReference type="Ensembl" id="ENSELUP00000005603.1"/>
    </source>
</evidence>
<keyword evidence="9" id="KW-1185">Reference proteome</keyword>
<dbReference type="PANTHER" id="PTHR10334">
    <property type="entry name" value="CYSTEINE-RICH SECRETORY PROTEIN-RELATED"/>
    <property type="match status" value="1"/>
</dbReference>